<keyword evidence="1 6" id="KW-0963">Cytoplasm</keyword>
<dbReference type="Pfam" id="PF04542">
    <property type="entry name" value="Sigma70_r2"/>
    <property type="match status" value="1"/>
</dbReference>
<dbReference type="NCBIfam" id="NF006175">
    <property type="entry name" value="PRK08311.2-3"/>
    <property type="match status" value="1"/>
</dbReference>
<evidence type="ECO:0000256" key="3">
    <source>
        <dbReference type="ARBA" id="ARBA00023082"/>
    </source>
</evidence>
<evidence type="ECO:0000256" key="1">
    <source>
        <dbReference type="ARBA" id="ARBA00022490"/>
    </source>
</evidence>
<accession>A0A1I6D1A2</accession>
<dbReference type="Proteomes" id="UP000199584">
    <property type="component" value="Unassembled WGS sequence"/>
</dbReference>
<evidence type="ECO:0000256" key="4">
    <source>
        <dbReference type="ARBA" id="ARBA00023125"/>
    </source>
</evidence>
<keyword evidence="6" id="KW-0346">Stress response</keyword>
<comment type="function">
    <text evidence="6">Sigma factors are initiation factors that promote the attachment of RNA polymerase to specific initiation sites and are then released.</text>
</comment>
<dbReference type="SUPFAM" id="SSF88946">
    <property type="entry name" value="Sigma2 domain of RNA polymerase sigma factors"/>
    <property type="match status" value="1"/>
</dbReference>
<evidence type="ECO:0000256" key="6">
    <source>
        <dbReference type="HAMAP-Rule" id="MF_02064"/>
    </source>
</evidence>
<feature type="domain" description="RNA polymerase sigma-70 region 2" evidence="7">
    <location>
        <begin position="48"/>
        <end position="93"/>
    </location>
</feature>
<dbReference type="GO" id="GO:0005737">
    <property type="term" value="C:cytoplasm"/>
    <property type="evidence" value="ECO:0007669"/>
    <property type="project" value="UniProtKB-SubCell"/>
</dbReference>
<dbReference type="NCBIfam" id="TIGR02895">
    <property type="entry name" value="spore_sigI"/>
    <property type="match status" value="1"/>
</dbReference>
<keyword evidence="4 6" id="KW-0238">DNA-binding</keyword>
<dbReference type="HAMAP" id="MF_02064">
    <property type="entry name" value="Sigma70_SigI"/>
    <property type="match status" value="1"/>
</dbReference>
<keyword evidence="5 6" id="KW-0804">Transcription</keyword>
<protein>
    <recommendedName>
        <fullName evidence="6">RNA polymerase sigma factor SigI</fullName>
    </recommendedName>
</protein>
<comment type="subunit">
    <text evidence="6">Interacts with RsgI.</text>
</comment>
<comment type="activity regulation">
    <text evidence="6">Negatively regulated by the anti-sigma-I factor RsgI.</text>
</comment>
<dbReference type="GO" id="GO:0016987">
    <property type="term" value="F:sigma factor activity"/>
    <property type="evidence" value="ECO:0007669"/>
    <property type="project" value="UniProtKB-UniRule"/>
</dbReference>
<comment type="similarity">
    <text evidence="6">Belongs to the sigma-70 factor family. SigI subfamily.</text>
</comment>
<dbReference type="InterPro" id="IPR007627">
    <property type="entry name" value="RNA_pol_sigma70_r2"/>
</dbReference>
<proteinExistence type="inferred from homology"/>
<dbReference type="OrthoDB" id="3190733at2"/>
<dbReference type="PIRSF" id="PIRSF038953">
    <property type="entry name" value="SigI"/>
    <property type="match status" value="1"/>
</dbReference>
<keyword evidence="9" id="KW-1185">Reference proteome</keyword>
<dbReference type="InterPro" id="IPR013325">
    <property type="entry name" value="RNA_pol_sigma_r2"/>
</dbReference>
<dbReference type="STRING" id="39060.SAMN05660706_10423"/>
<reference evidence="9" key="1">
    <citation type="submission" date="2016-10" db="EMBL/GenBank/DDBJ databases">
        <authorList>
            <person name="Varghese N."/>
            <person name="Submissions S."/>
        </authorList>
    </citation>
    <scope>NUCLEOTIDE SEQUENCE [LARGE SCALE GENOMIC DNA]</scope>
    <source>
        <strain evidence="9">DSM 3669</strain>
    </source>
</reference>
<sequence length="238" mass="27648">MHEKICESLIEQAQLGDHLAREQIIEQGKPFIAKVSSTICKRYLCWGRDEELSVALLAYNEAIDAYNKDNKTTFTTFAHRVIHRRLVDYFRKEVKQQHLSLVPIDEDNNEFSKAEKDISIIKYQDSTQQEDLVATIATFNMILKDYGITFKNLVKCSPKHRDTRENLMRIALYIAENNELFTQLKKTKRLPVHELCKKLGVSRKVIEKGRKYIIALTLILTEPELTALKNFTSFPNTI</sequence>
<dbReference type="Gene3D" id="1.10.1740.10">
    <property type="match status" value="1"/>
</dbReference>
<evidence type="ECO:0000313" key="8">
    <source>
        <dbReference type="EMBL" id="SFQ99093.1"/>
    </source>
</evidence>
<feature type="DNA-binding region" description="H-T-H motif" evidence="6">
    <location>
        <begin position="192"/>
        <end position="211"/>
    </location>
</feature>
<dbReference type="InterPro" id="IPR014244">
    <property type="entry name" value="RNA_pol_sigma-I"/>
</dbReference>
<dbReference type="EMBL" id="FOYM01000004">
    <property type="protein sequence ID" value="SFQ99093.1"/>
    <property type="molecule type" value="Genomic_DNA"/>
</dbReference>
<evidence type="ECO:0000256" key="2">
    <source>
        <dbReference type="ARBA" id="ARBA00023015"/>
    </source>
</evidence>
<evidence type="ECO:0000313" key="9">
    <source>
        <dbReference type="Proteomes" id="UP000199584"/>
    </source>
</evidence>
<gene>
    <name evidence="6" type="primary">sigI</name>
    <name evidence="8" type="ORF">SAMN05660706_10423</name>
</gene>
<evidence type="ECO:0000259" key="7">
    <source>
        <dbReference type="Pfam" id="PF04542"/>
    </source>
</evidence>
<organism evidence="8 9">
    <name type="scientific">Desulfoscipio geothermicus DSM 3669</name>
    <dbReference type="NCBI Taxonomy" id="1121426"/>
    <lineage>
        <taxon>Bacteria</taxon>
        <taxon>Bacillati</taxon>
        <taxon>Bacillota</taxon>
        <taxon>Clostridia</taxon>
        <taxon>Eubacteriales</taxon>
        <taxon>Desulfallaceae</taxon>
        <taxon>Desulfoscipio</taxon>
    </lineage>
</organism>
<evidence type="ECO:0000256" key="5">
    <source>
        <dbReference type="ARBA" id="ARBA00023163"/>
    </source>
</evidence>
<keyword evidence="3 6" id="KW-0731">Sigma factor</keyword>
<comment type="subcellular location">
    <subcellularLocation>
        <location evidence="6">Cytoplasm</location>
    </subcellularLocation>
</comment>
<feature type="short sequence motif" description="Polymerase core binding" evidence="6">
    <location>
        <begin position="50"/>
        <end position="63"/>
    </location>
</feature>
<dbReference type="AlphaFoldDB" id="A0A1I6D1A2"/>
<dbReference type="GO" id="GO:0006352">
    <property type="term" value="P:DNA-templated transcription initiation"/>
    <property type="evidence" value="ECO:0007669"/>
    <property type="project" value="UniProtKB-UniRule"/>
</dbReference>
<keyword evidence="2 6" id="KW-0805">Transcription regulation</keyword>
<dbReference type="RefSeq" id="WP_092482039.1">
    <property type="nucleotide sequence ID" value="NZ_FOYM01000004.1"/>
</dbReference>
<name>A0A1I6D1A2_9FIRM</name>
<dbReference type="GO" id="GO:0003677">
    <property type="term" value="F:DNA binding"/>
    <property type="evidence" value="ECO:0007669"/>
    <property type="project" value="UniProtKB-UniRule"/>
</dbReference>